<name>A0A431U5D5_9BACT</name>
<protein>
    <submittedName>
        <fullName evidence="2">DinB family protein</fullName>
    </submittedName>
</protein>
<proteinExistence type="predicted"/>
<organism evidence="2 3">
    <name type="scientific">Hymenobacter gummosus</name>
    <dbReference type="NCBI Taxonomy" id="1776032"/>
    <lineage>
        <taxon>Bacteria</taxon>
        <taxon>Pseudomonadati</taxon>
        <taxon>Bacteroidota</taxon>
        <taxon>Cytophagia</taxon>
        <taxon>Cytophagales</taxon>
        <taxon>Hymenobacteraceae</taxon>
        <taxon>Hymenobacter</taxon>
    </lineage>
</organism>
<dbReference type="RefSeq" id="WP_126692416.1">
    <property type="nucleotide sequence ID" value="NZ_RXOF01000003.1"/>
</dbReference>
<feature type="domain" description="DinB-like" evidence="1">
    <location>
        <begin position="39"/>
        <end position="170"/>
    </location>
</feature>
<dbReference type="AlphaFoldDB" id="A0A431U5D5"/>
<accession>A0A431U5D5</accession>
<dbReference type="OrthoDB" id="9793216at2"/>
<keyword evidence="3" id="KW-1185">Reference proteome</keyword>
<dbReference type="InterPro" id="IPR034660">
    <property type="entry name" value="DinB/YfiT-like"/>
</dbReference>
<dbReference type="EMBL" id="RXOF01000003">
    <property type="protein sequence ID" value="RTQ51524.1"/>
    <property type="molecule type" value="Genomic_DNA"/>
</dbReference>
<comment type="caution">
    <text evidence="2">The sequence shown here is derived from an EMBL/GenBank/DDBJ whole genome shotgun (WGS) entry which is preliminary data.</text>
</comment>
<dbReference type="Proteomes" id="UP000282184">
    <property type="component" value="Unassembled WGS sequence"/>
</dbReference>
<evidence type="ECO:0000313" key="3">
    <source>
        <dbReference type="Proteomes" id="UP000282184"/>
    </source>
</evidence>
<dbReference type="Gene3D" id="1.20.120.450">
    <property type="entry name" value="dinb family like domain"/>
    <property type="match status" value="1"/>
</dbReference>
<evidence type="ECO:0000259" key="1">
    <source>
        <dbReference type="Pfam" id="PF12867"/>
    </source>
</evidence>
<dbReference type="Pfam" id="PF12867">
    <property type="entry name" value="DinB_2"/>
    <property type="match status" value="1"/>
</dbReference>
<sequence>METPDLTIRPEPGSYPAYFDTYIGRIGAELSPLDVLAVQPTALHQLLAAVGEEQATLRYAPGKWSIKQVVLHLADAERVFAFRALSFARGEAQSLPGFDENSYADLSGADDRTLRSLLDEYAAVRQATLALFSHLTAEQLDRPGTANNRPATARALLFITAGHEAHHLAVLAERYLPLLTLEA</sequence>
<dbReference type="SUPFAM" id="SSF109854">
    <property type="entry name" value="DinB/YfiT-like putative metalloenzymes"/>
    <property type="match status" value="1"/>
</dbReference>
<dbReference type="InterPro" id="IPR024775">
    <property type="entry name" value="DinB-like"/>
</dbReference>
<gene>
    <name evidence="2" type="ORF">EJV47_06905</name>
</gene>
<evidence type="ECO:0000313" key="2">
    <source>
        <dbReference type="EMBL" id="RTQ51524.1"/>
    </source>
</evidence>
<reference evidence="2 3" key="1">
    <citation type="submission" date="2018-12" db="EMBL/GenBank/DDBJ databases">
        <title>Hymenobacter gummosus sp. nov., isolated from a spring.</title>
        <authorList>
            <person name="Nie L."/>
        </authorList>
    </citation>
    <scope>NUCLEOTIDE SEQUENCE [LARGE SCALE GENOMIC DNA]</scope>
    <source>
        <strain evidence="2 3">KCTC 52166</strain>
    </source>
</reference>